<dbReference type="Proteomes" id="UP001309705">
    <property type="component" value="Unassembled WGS sequence"/>
</dbReference>
<evidence type="ECO:0000313" key="1">
    <source>
        <dbReference type="EMBL" id="MEC5345158.1"/>
    </source>
</evidence>
<reference evidence="1 2" key="1">
    <citation type="journal article" date="2017" name="Int. J. Syst. Evol. Microbiol.">
        <title>Brenneria populi subsp. brevivirga subsp. nov. isolated from symptomatic bark of Populus x euramericana canker, and description of Brenneria populi subsp. populi subsp. nov.</title>
        <authorList>
            <person name="Zheng M.H."/>
            <person name="Piao C.G."/>
            <person name="Xue H."/>
            <person name="Guo M.W."/>
            <person name="Li Y."/>
        </authorList>
    </citation>
    <scope>NUCLEOTIDE SEQUENCE [LARGE SCALE GENOMIC DNA]</scope>
    <source>
        <strain evidence="1 2">D9-5</strain>
    </source>
</reference>
<protein>
    <submittedName>
        <fullName evidence="1">Uncharacterized protein</fullName>
    </submittedName>
</protein>
<evidence type="ECO:0000313" key="2">
    <source>
        <dbReference type="Proteomes" id="UP001309705"/>
    </source>
</evidence>
<comment type="caution">
    <text evidence="1">The sequence shown here is derived from an EMBL/GenBank/DDBJ whole genome shotgun (WGS) entry which is preliminary data.</text>
</comment>
<keyword evidence="2" id="KW-1185">Reference proteome</keyword>
<gene>
    <name evidence="1" type="ORF">VSX58_21440</name>
</gene>
<organism evidence="1 2">
    <name type="scientific">Brenneria populi</name>
    <dbReference type="NCBI Taxonomy" id="1505588"/>
    <lineage>
        <taxon>Bacteria</taxon>
        <taxon>Pseudomonadati</taxon>
        <taxon>Pseudomonadota</taxon>
        <taxon>Gammaproteobacteria</taxon>
        <taxon>Enterobacterales</taxon>
        <taxon>Pectobacteriaceae</taxon>
        <taxon>Brenneria</taxon>
    </lineage>
</organism>
<sequence length="61" mass="7043">MRPDISREEIAQLAEDINLLKQSGFGADEIYDVLRILELRRQTAKMEFIKRALGEKKAPRA</sequence>
<dbReference type="EMBL" id="JAYWTM010000041">
    <property type="protein sequence ID" value="MEC5345158.1"/>
    <property type="molecule type" value="Genomic_DNA"/>
</dbReference>
<proteinExistence type="predicted"/>
<name>A0ABU6JWH8_9GAMM</name>
<dbReference type="RefSeq" id="WP_327619856.1">
    <property type="nucleotide sequence ID" value="NZ_JAYWTM010000041.1"/>
</dbReference>
<accession>A0ABU6JWH8</accession>